<keyword evidence="5" id="KW-0326">Glycosidase</keyword>
<dbReference type="SUPFAM" id="SSF51445">
    <property type="entry name" value="(Trans)glycosidases"/>
    <property type="match status" value="1"/>
</dbReference>
<keyword evidence="9" id="KW-1185">Reference proteome</keyword>
<reference evidence="8 9" key="1">
    <citation type="submission" date="2022-10" db="EMBL/GenBank/DDBJ databases">
        <title>Chitinophaga nivalis PC15 sp. nov., isolated from Pyeongchang county, South Korea.</title>
        <authorList>
            <person name="Trinh H.N."/>
        </authorList>
    </citation>
    <scope>NUCLEOTIDE SEQUENCE [LARGE SCALE GENOMIC DNA]</scope>
    <source>
        <strain evidence="8 9">PC14</strain>
    </source>
</reference>
<accession>A0ABT3IIE7</accession>
<dbReference type="PANTHER" id="PTHR22600:SF57">
    <property type="entry name" value="BETA-N-ACETYLHEXOSAMINIDASE"/>
    <property type="match status" value="1"/>
</dbReference>
<dbReference type="Pfam" id="PF02838">
    <property type="entry name" value="Glyco_hydro_20b"/>
    <property type="match status" value="1"/>
</dbReference>
<proteinExistence type="inferred from homology"/>
<keyword evidence="4" id="KW-0378">Hydrolase</keyword>
<dbReference type="InterPro" id="IPR025705">
    <property type="entry name" value="Beta_hexosaminidase_sua/sub"/>
</dbReference>
<dbReference type="PIRSF" id="PIRSF001093">
    <property type="entry name" value="B-hxosamndse_ab_euk"/>
    <property type="match status" value="1"/>
</dbReference>
<dbReference type="InterPro" id="IPR029018">
    <property type="entry name" value="Hex-like_dom2"/>
</dbReference>
<dbReference type="Gene3D" id="3.20.20.80">
    <property type="entry name" value="Glycosidases"/>
    <property type="match status" value="1"/>
</dbReference>
<name>A0ABT3IIE7_9BACT</name>
<sequence>MQKLHSLLSGGLLLLLTVTTLRLQAIHLIPQPSAVKTLPGRFNLSGATVIIAGNNTTAATLLQQTLRADHQLSLSVKTAARHNYIRLTTDAGLLKTIGTEGYLLQVQPDHIRITAASNTGIFYGIQSLRQLIMPQEQAYAIDAVEITDKPRFSWRAFMLDEGRYFKGPAAVKRLLDEMALLKMNVFHWHLTDDQGWRIEIKKYPLLTQVGSKRDSTQTGGWNSPTYDGKPHAGYYTQEEIRDIIRYAADRHITIVPEIEMPGHASAAIAAYPWLGTRHQPITVPVKFGVQYDVFNVADPKVIGFLQDVLQEVMALFPSKVIHIGGDEVKYDQWKADAGVNAYMQAHQLRTPADLQIAFTNRISNYLAGKQRRMAGWNEIMGHKLHEYTDTADVSAKEKLAAGTIVQFWKGELQLITEAVAKGYEVINSYHAMTYLDYSYEEISLEKAFRFDPVPTGLDPKYQAKILGSGCQMWGEWIPDEKAMQHQVYPRLAAYANSDWAEPANKDFENFKSALTYFLQRWKTAQ</sequence>
<evidence type="ECO:0000259" key="7">
    <source>
        <dbReference type="Pfam" id="PF02838"/>
    </source>
</evidence>
<dbReference type="Pfam" id="PF00728">
    <property type="entry name" value="Glyco_hydro_20"/>
    <property type="match status" value="1"/>
</dbReference>
<dbReference type="InterPro" id="IPR015883">
    <property type="entry name" value="Glyco_hydro_20_cat"/>
</dbReference>
<evidence type="ECO:0000256" key="3">
    <source>
        <dbReference type="ARBA" id="ARBA00012663"/>
    </source>
</evidence>
<feature type="domain" description="Beta-hexosaminidase bacterial type N-terminal" evidence="7">
    <location>
        <begin position="26"/>
        <end position="148"/>
    </location>
</feature>
<dbReference type="PRINTS" id="PR00738">
    <property type="entry name" value="GLHYDRLASE20"/>
</dbReference>
<dbReference type="Proteomes" id="UP001207742">
    <property type="component" value="Unassembled WGS sequence"/>
</dbReference>
<comment type="similarity">
    <text evidence="2">Belongs to the glycosyl hydrolase 20 family.</text>
</comment>
<evidence type="ECO:0000256" key="1">
    <source>
        <dbReference type="ARBA" id="ARBA00001231"/>
    </source>
</evidence>
<comment type="catalytic activity">
    <reaction evidence="1">
        <text>Hydrolysis of terminal non-reducing N-acetyl-D-hexosamine residues in N-acetyl-beta-D-hexosaminides.</text>
        <dbReference type="EC" id="3.2.1.52"/>
    </reaction>
</comment>
<organism evidence="8 9">
    <name type="scientific">Chitinophaga nivalis</name>
    <dbReference type="NCBI Taxonomy" id="2991709"/>
    <lineage>
        <taxon>Bacteria</taxon>
        <taxon>Pseudomonadati</taxon>
        <taxon>Bacteroidota</taxon>
        <taxon>Chitinophagia</taxon>
        <taxon>Chitinophagales</taxon>
        <taxon>Chitinophagaceae</taxon>
        <taxon>Chitinophaga</taxon>
    </lineage>
</organism>
<dbReference type="SUPFAM" id="SSF55545">
    <property type="entry name" value="beta-N-acetylhexosaminidase-like domain"/>
    <property type="match status" value="1"/>
</dbReference>
<dbReference type="EMBL" id="JAPDNS010000001">
    <property type="protein sequence ID" value="MCW3483743.1"/>
    <property type="molecule type" value="Genomic_DNA"/>
</dbReference>
<feature type="domain" description="Glycoside hydrolase family 20 catalytic" evidence="6">
    <location>
        <begin position="152"/>
        <end position="501"/>
    </location>
</feature>
<dbReference type="EC" id="3.2.1.52" evidence="3"/>
<dbReference type="InterPro" id="IPR017853">
    <property type="entry name" value="GH"/>
</dbReference>
<gene>
    <name evidence="8" type="ORF">OL497_07560</name>
</gene>
<dbReference type="PANTHER" id="PTHR22600">
    <property type="entry name" value="BETA-HEXOSAMINIDASE"/>
    <property type="match status" value="1"/>
</dbReference>
<evidence type="ECO:0000256" key="2">
    <source>
        <dbReference type="ARBA" id="ARBA00006285"/>
    </source>
</evidence>
<evidence type="ECO:0000256" key="5">
    <source>
        <dbReference type="ARBA" id="ARBA00023295"/>
    </source>
</evidence>
<evidence type="ECO:0000313" key="8">
    <source>
        <dbReference type="EMBL" id="MCW3483743.1"/>
    </source>
</evidence>
<comment type="caution">
    <text evidence="8">The sequence shown here is derived from an EMBL/GenBank/DDBJ whole genome shotgun (WGS) entry which is preliminary data.</text>
</comment>
<evidence type="ECO:0000259" key="6">
    <source>
        <dbReference type="Pfam" id="PF00728"/>
    </source>
</evidence>
<dbReference type="InterPro" id="IPR015882">
    <property type="entry name" value="HEX_bac_N"/>
</dbReference>
<dbReference type="RefSeq" id="WP_264729262.1">
    <property type="nucleotide sequence ID" value="NZ_JAPDNR010000001.1"/>
</dbReference>
<dbReference type="CDD" id="cd06563">
    <property type="entry name" value="GH20_chitobiase-like"/>
    <property type="match status" value="1"/>
</dbReference>
<dbReference type="Gene3D" id="3.30.379.10">
    <property type="entry name" value="Chitobiase/beta-hexosaminidase domain 2-like"/>
    <property type="match status" value="1"/>
</dbReference>
<evidence type="ECO:0000313" key="9">
    <source>
        <dbReference type="Proteomes" id="UP001207742"/>
    </source>
</evidence>
<evidence type="ECO:0000256" key="4">
    <source>
        <dbReference type="ARBA" id="ARBA00022801"/>
    </source>
</evidence>
<protein>
    <recommendedName>
        <fullName evidence="3">beta-N-acetylhexosaminidase</fullName>
        <ecNumber evidence="3">3.2.1.52</ecNumber>
    </recommendedName>
</protein>